<keyword evidence="3 9" id="KW-0479">Metal-binding</keyword>
<dbReference type="PANTHER" id="PTHR20857:SF15">
    <property type="entry name" value="THIAMINE-PHOSPHATE SYNTHASE"/>
    <property type="match status" value="1"/>
</dbReference>
<evidence type="ECO:0000256" key="4">
    <source>
        <dbReference type="ARBA" id="ARBA00022842"/>
    </source>
</evidence>
<evidence type="ECO:0000256" key="7">
    <source>
        <dbReference type="ARBA" id="ARBA00047851"/>
    </source>
</evidence>
<dbReference type="HAMAP" id="MF_00097">
    <property type="entry name" value="TMP_synthase"/>
    <property type="match status" value="1"/>
</dbReference>
<dbReference type="EC" id="2.5.1.3" evidence="9"/>
<comment type="pathway">
    <text evidence="1 9 11">Cofactor biosynthesis; thiamine diphosphate biosynthesis; thiamine phosphate from 4-amino-2-methyl-5-diphosphomethylpyrimidine and 4-methyl-5-(2-phosphoethyl)-thiazole: step 1/1.</text>
</comment>
<evidence type="ECO:0000256" key="10">
    <source>
        <dbReference type="RuleBase" id="RU003826"/>
    </source>
</evidence>
<dbReference type="Gene3D" id="3.20.20.70">
    <property type="entry name" value="Aldolase class I"/>
    <property type="match status" value="1"/>
</dbReference>
<evidence type="ECO:0000256" key="5">
    <source>
        <dbReference type="ARBA" id="ARBA00022977"/>
    </source>
</evidence>
<dbReference type="CDD" id="cd00564">
    <property type="entry name" value="TMP_TenI"/>
    <property type="match status" value="1"/>
</dbReference>
<dbReference type="RefSeq" id="WP_016264348.1">
    <property type="nucleotide sequence ID" value="NZ_BJLN01000013.1"/>
</dbReference>
<feature type="binding site" evidence="9">
    <location>
        <position position="77"/>
    </location>
    <ligand>
        <name>4-amino-2-methyl-5-(diphosphooxymethyl)pyrimidine</name>
        <dbReference type="ChEBI" id="CHEBI:57841"/>
    </ligand>
</feature>
<comment type="catalytic activity">
    <reaction evidence="6 9 10">
        <text>4-methyl-5-(2-phosphooxyethyl)-thiazole + 4-amino-2-methyl-5-(diphosphooxymethyl)pyrimidine + H(+) = thiamine phosphate + diphosphate</text>
        <dbReference type="Rhea" id="RHEA:22328"/>
        <dbReference type="ChEBI" id="CHEBI:15378"/>
        <dbReference type="ChEBI" id="CHEBI:33019"/>
        <dbReference type="ChEBI" id="CHEBI:37575"/>
        <dbReference type="ChEBI" id="CHEBI:57841"/>
        <dbReference type="ChEBI" id="CHEBI:58296"/>
        <dbReference type="EC" id="2.5.1.3"/>
    </reaction>
</comment>
<dbReference type="GO" id="GO:0005737">
    <property type="term" value="C:cytoplasm"/>
    <property type="evidence" value="ECO:0007669"/>
    <property type="project" value="TreeGrafter"/>
</dbReference>
<dbReference type="FunFam" id="3.20.20.70:FF:000096">
    <property type="entry name" value="Thiamine-phosphate synthase"/>
    <property type="match status" value="1"/>
</dbReference>
<evidence type="ECO:0000256" key="3">
    <source>
        <dbReference type="ARBA" id="ARBA00022723"/>
    </source>
</evidence>
<dbReference type="InterPro" id="IPR034291">
    <property type="entry name" value="TMP_synthase"/>
</dbReference>
<evidence type="ECO:0000256" key="2">
    <source>
        <dbReference type="ARBA" id="ARBA00022679"/>
    </source>
</evidence>
<dbReference type="GO" id="GO:0000287">
    <property type="term" value="F:magnesium ion binding"/>
    <property type="evidence" value="ECO:0007669"/>
    <property type="project" value="UniProtKB-UniRule"/>
</dbReference>
<dbReference type="Pfam" id="PF02581">
    <property type="entry name" value="TMP-TENI"/>
    <property type="match status" value="1"/>
</dbReference>
<keyword evidence="2 9" id="KW-0808">Transferase</keyword>
<keyword evidence="5 9" id="KW-0784">Thiamine biosynthesis</keyword>
<dbReference type="InterPro" id="IPR013785">
    <property type="entry name" value="Aldolase_TIM"/>
</dbReference>
<feature type="binding site" evidence="9">
    <location>
        <begin position="143"/>
        <end position="145"/>
    </location>
    <ligand>
        <name>2-[(2R,5Z)-2-carboxy-4-methylthiazol-5(2H)-ylidene]ethyl phosphate</name>
        <dbReference type="ChEBI" id="CHEBI:62899"/>
    </ligand>
</feature>
<feature type="binding site" evidence="9">
    <location>
        <position position="97"/>
    </location>
    <ligand>
        <name>Mg(2+)</name>
        <dbReference type="ChEBI" id="CHEBI:18420"/>
    </ligand>
</feature>
<comment type="cofactor">
    <cofactor evidence="9">
        <name>Mg(2+)</name>
        <dbReference type="ChEBI" id="CHEBI:18420"/>
    </cofactor>
    <text evidence="9">Binds 1 Mg(2+) ion per subunit.</text>
</comment>
<comment type="similarity">
    <text evidence="9 10">Belongs to the thiamine-phosphate synthase family.</text>
</comment>
<dbReference type="InterPro" id="IPR022998">
    <property type="entry name" value="ThiamineP_synth_TenI"/>
</dbReference>
<accession>A0A094YTZ6</accession>
<dbReference type="InterPro" id="IPR036206">
    <property type="entry name" value="ThiamineP_synth_sf"/>
</dbReference>
<evidence type="ECO:0000256" key="1">
    <source>
        <dbReference type="ARBA" id="ARBA00005165"/>
    </source>
</evidence>
<proteinExistence type="inferred from homology"/>
<dbReference type="NCBIfam" id="TIGR00693">
    <property type="entry name" value="thiE"/>
    <property type="match status" value="1"/>
</dbReference>
<keyword evidence="4 9" id="KW-0460">Magnesium</keyword>
<dbReference type="EMBL" id="OKRC01000006">
    <property type="protein sequence ID" value="SPE21503.1"/>
    <property type="molecule type" value="Genomic_DNA"/>
</dbReference>
<evidence type="ECO:0000313" key="13">
    <source>
        <dbReference type="Proteomes" id="UP000239650"/>
    </source>
</evidence>
<dbReference type="GO" id="GO:0004789">
    <property type="term" value="F:thiamine-phosphate diphosphorylase activity"/>
    <property type="evidence" value="ECO:0007669"/>
    <property type="project" value="UniProtKB-UniRule"/>
</dbReference>
<dbReference type="GO" id="GO:0009228">
    <property type="term" value="P:thiamine biosynthetic process"/>
    <property type="evidence" value="ECO:0007669"/>
    <property type="project" value="UniProtKB-KW"/>
</dbReference>
<dbReference type="GeneID" id="57132876"/>
<feature type="binding site" evidence="9">
    <location>
        <position position="78"/>
    </location>
    <ligand>
        <name>Mg(2+)</name>
        <dbReference type="ChEBI" id="CHEBI:18420"/>
    </ligand>
</feature>
<comment type="catalytic activity">
    <reaction evidence="8 9 10">
        <text>2-[(2R,5Z)-2-carboxy-4-methylthiazol-5(2H)-ylidene]ethyl phosphate + 4-amino-2-methyl-5-(diphosphooxymethyl)pyrimidine + 2 H(+) = thiamine phosphate + CO2 + diphosphate</text>
        <dbReference type="Rhea" id="RHEA:47844"/>
        <dbReference type="ChEBI" id="CHEBI:15378"/>
        <dbReference type="ChEBI" id="CHEBI:16526"/>
        <dbReference type="ChEBI" id="CHEBI:33019"/>
        <dbReference type="ChEBI" id="CHEBI:37575"/>
        <dbReference type="ChEBI" id="CHEBI:57841"/>
        <dbReference type="ChEBI" id="CHEBI:62899"/>
        <dbReference type="EC" id="2.5.1.3"/>
    </reaction>
</comment>
<evidence type="ECO:0000256" key="9">
    <source>
        <dbReference type="HAMAP-Rule" id="MF_00097"/>
    </source>
</evidence>
<protein>
    <recommendedName>
        <fullName evidence="9">Thiamine-phosphate synthase</fullName>
        <shortName evidence="9">TP synthase</shortName>
        <shortName evidence="9">TPS</shortName>
        <ecNumber evidence="9">2.5.1.3</ecNumber>
    </recommendedName>
    <alternativeName>
        <fullName evidence="9">Thiamine-phosphate pyrophosphorylase</fullName>
        <shortName evidence="9">TMP pyrophosphorylase</shortName>
        <shortName evidence="9">TMP-PPase</shortName>
    </alternativeName>
</protein>
<sequence length="224" mass="24221">MTNIAQEILQTYLVAGTQDTGRENFLPILDQALQAGITCFQFRDKGPNSLPTDAMRSDYAKKAQALCRTYHVPFIIDDRLELALDLQADGLHVGQSDQPWPKIEVAKQHGLITGLSCHTAQEILSSHQQPALDYIGVGPIFPTNSKEDAKTPLGLAQLKTFTQLSQLPVVAIGGISLKNCQQVAETGVAGAAVISAITQAKNIPQAIQLLNQPWQSSEGNNHES</sequence>
<reference evidence="12 13" key="1">
    <citation type="submission" date="2018-02" db="EMBL/GenBank/DDBJ databases">
        <authorList>
            <person name="Rodrigo-Torres L."/>
            <person name="Arahal R. D."/>
            <person name="Lucena T."/>
        </authorList>
    </citation>
    <scope>NUCLEOTIDE SEQUENCE [LARGE SCALE GENOMIC DNA]</scope>
    <source>
        <strain evidence="12 13">CECT 9267</strain>
    </source>
</reference>
<evidence type="ECO:0000256" key="11">
    <source>
        <dbReference type="RuleBase" id="RU004253"/>
    </source>
</evidence>
<evidence type="ECO:0000256" key="6">
    <source>
        <dbReference type="ARBA" id="ARBA00047334"/>
    </source>
</evidence>
<feature type="binding site" evidence="9">
    <location>
        <position position="116"/>
    </location>
    <ligand>
        <name>4-amino-2-methyl-5-(diphosphooxymethyl)pyrimidine</name>
        <dbReference type="ChEBI" id="CHEBI:57841"/>
    </ligand>
</feature>
<gene>
    <name evidence="9 12" type="primary">thiE</name>
    <name evidence="12" type="ORF">LAS9267_01387</name>
</gene>
<organism evidence="12 13">
    <name type="scientific">Latilactobacillus sakei</name>
    <name type="common">Lactobacillus sakei</name>
    <dbReference type="NCBI Taxonomy" id="1599"/>
    <lineage>
        <taxon>Bacteria</taxon>
        <taxon>Bacillati</taxon>
        <taxon>Bacillota</taxon>
        <taxon>Bacilli</taxon>
        <taxon>Lactobacillales</taxon>
        <taxon>Lactobacillaceae</taxon>
        <taxon>Latilactobacillus</taxon>
    </lineage>
</organism>
<dbReference type="AlphaFoldDB" id="A0A094YTZ6"/>
<comment type="function">
    <text evidence="9">Condenses 4-methyl-5-(beta-hydroxyethyl)thiazole monophosphate (THZ-P) and 2-methyl-4-amino-5-hydroxymethyl pyrimidine pyrophosphate (HMP-PP) to form thiamine monophosphate (TMP).</text>
</comment>
<comment type="catalytic activity">
    <reaction evidence="7 9 10">
        <text>2-(2-carboxy-4-methylthiazol-5-yl)ethyl phosphate + 4-amino-2-methyl-5-(diphosphooxymethyl)pyrimidine + 2 H(+) = thiamine phosphate + CO2 + diphosphate</text>
        <dbReference type="Rhea" id="RHEA:47848"/>
        <dbReference type="ChEBI" id="CHEBI:15378"/>
        <dbReference type="ChEBI" id="CHEBI:16526"/>
        <dbReference type="ChEBI" id="CHEBI:33019"/>
        <dbReference type="ChEBI" id="CHEBI:37575"/>
        <dbReference type="ChEBI" id="CHEBI:57841"/>
        <dbReference type="ChEBI" id="CHEBI:62890"/>
        <dbReference type="EC" id="2.5.1.3"/>
    </reaction>
</comment>
<feature type="binding site" evidence="9">
    <location>
        <begin position="194"/>
        <end position="195"/>
    </location>
    <ligand>
        <name>2-[(2R,5Z)-2-carboxy-4-methylthiazol-5(2H)-ylidene]ethyl phosphate</name>
        <dbReference type="ChEBI" id="CHEBI:62899"/>
    </ligand>
</feature>
<evidence type="ECO:0000256" key="8">
    <source>
        <dbReference type="ARBA" id="ARBA00047883"/>
    </source>
</evidence>
<dbReference type="SUPFAM" id="SSF51391">
    <property type="entry name" value="Thiamin phosphate synthase"/>
    <property type="match status" value="1"/>
</dbReference>
<dbReference type="GO" id="GO:0009229">
    <property type="term" value="P:thiamine diphosphate biosynthetic process"/>
    <property type="evidence" value="ECO:0007669"/>
    <property type="project" value="UniProtKB-UniRule"/>
</dbReference>
<evidence type="ECO:0000313" key="12">
    <source>
        <dbReference type="EMBL" id="SPE21503.1"/>
    </source>
</evidence>
<name>A0A094YTZ6_LATSK</name>
<feature type="binding site" evidence="9">
    <location>
        <begin position="41"/>
        <end position="45"/>
    </location>
    <ligand>
        <name>4-amino-2-methyl-5-(diphosphooxymethyl)pyrimidine</name>
        <dbReference type="ChEBI" id="CHEBI:57841"/>
    </ligand>
</feature>
<dbReference type="PANTHER" id="PTHR20857">
    <property type="entry name" value="THIAMINE-PHOSPHATE PYROPHOSPHORYLASE"/>
    <property type="match status" value="1"/>
</dbReference>
<comment type="caution">
    <text evidence="12">The sequence shown here is derived from an EMBL/GenBank/DDBJ whole genome shotgun (WGS) entry which is preliminary data.</text>
</comment>
<dbReference type="Proteomes" id="UP000239650">
    <property type="component" value="Unassembled WGS sequence"/>
</dbReference>
<feature type="binding site" evidence="9">
    <location>
        <position position="174"/>
    </location>
    <ligand>
        <name>2-[(2R,5Z)-2-carboxy-4-methylthiazol-5(2H)-ylidene]ethyl phosphate</name>
        <dbReference type="ChEBI" id="CHEBI:62899"/>
    </ligand>
</feature>
<feature type="binding site" evidence="9">
    <location>
        <position position="146"/>
    </location>
    <ligand>
        <name>4-amino-2-methyl-5-(diphosphooxymethyl)pyrimidine</name>
        <dbReference type="ChEBI" id="CHEBI:57841"/>
    </ligand>
</feature>